<dbReference type="PANTHER" id="PTHR21184:SF4">
    <property type="entry name" value="PROTEIN FAM151A"/>
    <property type="match status" value="1"/>
</dbReference>
<evidence type="ECO:0000256" key="4">
    <source>
        <dbReference type="ARBA" id="ARBA00023136"/>
    </source>
</evidence>
<evidence type="ECO:0000256" key="1">
    <source>
        <dbReference type="ARBA" id="ARBA00004167"/>
    </source>
</evidence>
<feature type="domain" description="Menorin-like" evidence="8">
    <location>
        <begin position="69"/>
        <end position="308"/>
    </location>
</feature>
<dbReference type="GO" id="GO:0016020">
    <property type="term" value="C:membrane"/>
    <property type="evidence" value="ECO:0007669"/>
    <property type="project" value="UniProtKB-SubCell"/>
</dbReference>
<dbReference type="PANTHER" id="PTHR21184">
    <property type="entry name" value="MENORIN (DENDRITIC BRANCHING PROTEIN)"/>
    <property type="match status" value="1"/>
</dbReference>
<evidence type="ECO:0000256" key="6">
    <source>
        <dbReference type="ARBA" id="ARBA00044953"/>
    </source>
</evidence>
<gene>
    <name evidence="9" type="ORF">J1605_012557</name>
</gene>
<dbReference type="Pfam" id="PF10223">
    <property type="entry name" value="Menorin_N"/>
    <property type="match status" value="2"/>
</dbReference>
<evidence type="ECO:0000256" key="7">
    <source>
        <dbReference type="SAM" id="Phobius"/>
    </source>
</evidence>
<evidence type="ECO:0000256" key="2">
    <source>
        <dbReference type="ARBA" id="ARBA00022692"/>
    </source>
</evidence>
<comment type="subcellular location">
    <subcellularLocation>
        <location evidence="1">Membrane</location>
        <topology evidence="1">Single-pass membrane protein</topology>
    </subcellularLocation>
</comment>
<dbReference type="Proteomes" id="UP001159641">
    <property type="component" value="Unassembled WGS sequence"/>
</dbReference>
<feature type="domain" description="Menorin-like" evidence="8">
    <location>
        <begin position="382"/>
        <end position="599"/>
    </location>
</feature>
<accession>A0AB34GI66</accession>
<sequence length="610" mass="66896">MAYKKGCSKCSKWALVSSASVALVFIIGMILCFSLQQGILPGCEQDAVCRSDADMLDYLLSQGQISQHDGLLVTWYHAANSQKEMRAALSSDAVALEADVTVEGLGTVNETGVPIMAHPPAIYSDNTLQQWLEAVLASSQKGIKLDFKSIKAVGPSLDLLRRLTEEGRVRRPVWINADILRGPNMPIPIEVNATQFLALVQEKYSKATLSPGWTTLYLPLFPKGTYTRAMVEKMQGLVEGLPQKVTFPVRAVMVRAAWPHFSWLLGQSERYSLTLWQATSDPVSVDDLLYVRDNTATHQVYYDLFEPLLSQFKQLASREGSGQRGKRRWGRILHRAALVNTSRKQSYYTGGSLIPLLQLPGDEGLSVEWLVPDIQGNRSTATVRLPDREGMILLKVGLQEPAAGDPVPIVRAPDGRALTLEFCLLQLATRPGRWGIHVHIAEPTALRPSLATLATLSTLGHLPRPVWVGATVSHGSFVVPGYMTGRELLTAVAEVFPHVTVAPGWPEEVLSSGYREQLLTDMLELCQGLWQPVSFQLQAGPLGQSAAGVVARLLAGSARATVTVEHSPGWGSYASVRAVLLAARAVERTRVYYRLPQSYYQDLLADVGRK</sequence>
<dbReference type="EMBL" id="JAIQCJ010002214">
    <property type="protein sequence ID" value="KAJ8779673.1"/>
    <property type="molecule type" value="Genomic_DNA"/>
</dbReference>
<evidence type="ECO:0000256" key="3">
    <source>
        <dbReference type="ARBA" id="ARBA00022989"/>
    </source>
</evidence>
<organism evidence="9 10">
    <name type="scientific">Eschrichtius robustus</name>
    <name type="common">California gray whale</name>
    <name type="synonym">Eschrichtius gibbosus</name>
    <dbReference type="NCBI Taxonomy" id="9764"/>
    <lineage>
        <taxon>Eukaryota</taxon>
        <taxon>Metazoa</taxon>
        <taxon>Chordata</taxon>
        <taxon>Craniata</taxon>
        <taxon>Vertebrata</taxon>
        <taxon>Euteleostomi</taxon>
        <taxon>Mammalia</taxon>
        <taxon>Eutheria</taxon>
        <taxon>Laurasiatheria</taxon>
        <taxon>Artiodactyla</taxon>
        <taxon>Whippomorpha</taxon>
        <taxon>Cetacea</taxon>
        <taxon>Mysticeti</taxon>
        <taxon>Eschrichtiidae</taxon>
        <taxon>Eschrichtius</taxon>
    </lineage>
</organism>
<evidence type="ECO:0000256" key="5">
    <source>
        <dbReference type="ARBA" id="ARBA00044104"/>
    </source>
</evidence>
<comment type="caution">
    <text evidence="9">The sequence shown here is derived from an EMBL/GenBank/DDBJ whole genome shotgun (WGS) entry which is preliminary data.</text>
</comment>
<comment type="similarity">
    <text evidence="6">Belongs to the menorin family.</text>
</comment>
<evidence type="ECO:0000259" key="8">
    <source>
        <dbReference type="Pfam" id="PF10223"/>
    </source>
</evidence>
<feature type="transmembrane region" description="Helical" evidence="7">
    <location>
        <begin position="12"/>
        <end position="36"/>
    </location>
</feature>
<keyword evidence="3 7" id="KW-1133">Transmembrane helix</keyword>
<name>A0AB34GI66_ESCRO</name>
<reference evidence="9 10" key="1">
    <citation type="submission" date="2022-11" db="EMBL/GenBank/DDBJ databases">
        <title>Whole genome sequence of Eschrichtius robustus ER-17-0199.</title>
        <authorList>
            <person name="Bruniche-Olsen A."/>
            <person name="Black A.N."/>
            <person name="Fields C.J."/>
            <person name="Walden K."/>
            <person name="Dewoody J.A."/>
        </authorList>
    </citation>
    <scope>NUCLEOTIDE SEQUENCE [LARGE SCALE GENOMIC DNA]</scope>
    <source>
        <strain evidence="9">ER-17-0199</strain>
        <tissue evidence="9">Blubber</tissue>
    </source>
</reference>
<dbReference type="GO" id="GO:0005615">
    <property type="term" value="C:extracellular space"/>
    <property type="evidence" value="ECO:0007669"/>
    <property type="project" value="TreeGrafter"/>
</dbReference>
<keyword evidence="2 7" id="KW-0812">Transmembrane</keyword>
<proteinExistence type="inferred from homology"/>
<keyword evidence="4 7" id="KW-0472">Membrane</keyword>
<evidence type="ECO:0000313" key="9">
    <source>
        <dbReference type="EMBL" id="KAJ8779673.1"/>
    </source>
</evidence>
<protein>
    <recommendedName>
        <fullName evidence="5">Protein FAM151A</fullName>
    </recommendedName>
</protein>
<dbReference type="AlphaFoldDB" id="A0AB34GI66"/>
<keyword evidence="10" id="KW-1185">Reference proteome</keyword>
<dbReference type="InterPro" id="IPR019356">
    <property type="entry name" value="Menorin_dom"/>
</dbReference>
<evidence type="ECO:0000313" key="10">
    <source>
        <dbReference type="Proteomes" id="UP001159641"/>
    </source>
</evidence>